<evidence type="ECO:0000256" key="1">
    <source>
        <dbReference type="SAM" id="MobiDB-lite"/>
    </source>
</evidence>
<dbReference type="InterPro" id="IPR003615">
    <property type="entry name" value="HNH_nuc"/>
</dbReference>
<accession>A0A1H1MAL8</accession>
<evidence type="ECO:0000259" key="2">
    <source>
        <dbReference type="SMART" id="SM00507"/>
    </source>
</evidence>
<evidence type="ECO:0000313" key="3">
    <source>
        <dbReference type="EMBL" id="SDR83425.1"/>
    </source>
</evidence>
<dbReference type="EMBL" id="LT629770">
    <property type="protein sequence ID" value="SDR83425.1"/>
    <property type="molecule type" value="Genomic_DNA"/>
</dbReference>
<keyword evidence="3" id="KW-0255">Endonuclease</keyword>
<dbReference type="Gene3D" id="1.10.30.50">
    <property type="match status" value="1"/>
</dbReference>
<organism evidence="3 4">
    <name type="scientific">Microbacterium paraoxydans</name>
    <dbReference type="NCBI Taxonomy" id="199592"/>
    <lineage>
        <taxon>Bacteria</taxon>
        <taxon>Bacillati</taxon>
        <taxon>Actinomycetota</taxon>
        <taxon>Actinomycetes</taxon>
        <taxon>Micrococcales</taxon>
        <taxon>Microbacteriaceae</taxon>
        <taxon>Microbacterium</taxon>
    </lineage>
</organism>
<dbReference type="Proteomes" id="UP000182126">
    <property type="component" value="Chromosome I"/>
</dbReference>
<reference evidence="3 4" key="1">
    <citation type="submission" date="2016-10" db="EMBL/GenBank/DDBJ databases">
        <authorList>
            <person name="de Groot N.N."/>
        </authorList>
    </citation>
    <scope>NUCLEOTIDE SEQUENCE [LARGE SCALE GENOMIC DNA]</scope>
    <source>
        <strain evidence="3 4">DSM 15019</strain>
    </source>
</reference>
<proteinExistence type="predicted"/>
<feature type="region of interest" description="Disordered" evidence="1">
    <location>
        <begin position="62"/>
        <end position="86"/>
    </location>
</feature>
<protein>
    <submittedName>
        <fullName evidence="3">HNH endonuclease</fullName>
    </submittedName>
</protein>
<name>A0A1H1MAL8_9MICO</name>
<dbReference type="CDD" id="cd00085">
    <property type="entry name" value="HNHc"/>
    <property type="match status" value="1"/>
</dbReference>
<feature type="domain" description="HNH nuclease" evidence="2">
    <location>
        <begin position="12"/>
        <end position="73"/>
    </location>
</feature>
<dbReference type="AlphaFoldDB" id="A0A1H1MAL8"/>
<dbReference type="SMART" id="SM00507">
    <property type="entry name" value="HNHc"/>
    <property type="match status" value="1"/>
</dbReference>
<evidence type="ECO:0000313" key="4">
    <source>
        <dbReference type="Proteomes" id="UP000182126"/>
    </source>
</evidence>
<keyword evidence="3" id="KW-0540">Nuclease</keyword>
<sequence>MAQNGRSDALRKRHRARIAKSKPACHICGMPIDYSLKYPDPKCFVVDHLVPIAKGGSDALANKKAAHHPRMQQQEASSRLCADHSA</sequence>
<keyword evidence="3" id="KW-0378">Hydrolase</keyword>
<dbReference type="GO" id="GO:0004519">
    <property type="term" value="F:endonuclease activity"/>
    <property type="evidence" value="ECO:0007669"/>
    <property type="project" value="UniProtKB-KW"/>
</dbReference>
<gene>
    <name evidence="3" type="ORF">SAMN04489809_0441</name>
</gene>